<comment type="caution">
    <text evidence="1">The sequence shown here is derived from an EMBL/GenBank/DDBJ whole genome shotgun (WGS) entry which is preliminary data.</text>
</comment>
<organism evidence="1 2">
    <name type="scientific">Candidatus Thiomargarita nelsonii</name>
    <dbReference type="NCBI Taxonomy" id="1003181"/>
    <lineage>
        <taxon>Bacteria</taxon>
        <taxon>Pseudomonadati</taxon>
        <taxon>Pseudomonadota</taxon>
        <taxon>Gammaproteobacteria</taxon>
        <taxon>Thiotrichales</taxon>
        <taxon>Thiotrichaceae</taxon>
        <taxon>Thiomargarita</taxon>
    </lineage>
</organism>
<gene>
    <name evidence="1" type="ORF">PN36_27785</name>
</gene>
<dbReference type="Proteomes" id="UP000030428">
    <property type="component" value="Unassembled WGS sequence"/>
</dbReference>
<dbReference type="EMBL" id="JSZA02000174">
    <property type="protein sequence ID" value="TGO02261.1"/>
    <property type="molecule type" value="Genomic_DNA"/>
</dbReference>
<keyword evidence="2" id="KW-1185">Reference proteome</keyword>
<dbReference type="AlphaFoldDB" id="A0A4E0QZK2"/>
<protein>
    <submittedName>
        <fullName evidence="1">Uncharacterized protein</fullName>
    </submittedName>
</protein>
<accession>A0A4E0QZK2</accession>
<reference evidence="1 2" key="1">
    <citation type="journal article" date="2016" name="Front. Microbiol.">
        <title>Single-Cell (Meta-)Genomics of a Dimorphic Candidatus Thiomargarita nelsonii Reveals Genomic Plasticity.</title>
        <authorList>
            <person name="Flood B.E."/>
            <person name="Fliss P."/>
            <person name="Jones D.S."/>
            <person name="Dick G.J."/>
            <person name="Jain S."/>
            <person name="Kaster A.K."/>
            <person name="Winkel M."/>
            <person name="Mussmann M."/>
            <person name="Bailey J."/>
        </authorList>
    </citation>
    <scope>NUCLEOTIDE SEQUENCE [LARGE SCALE GENOMIC DNA]</scope>
    <source>
        <strain evidence="1">Hydrate Ridge</strain>
    </source>
</reference>
<evidence type="ECO:0000313" key="1">
    <source>
        <dbReference type="EMBL" id="TGO02261.1"/>
    </source>
</evidence>
<sequence>MAIKYVINTDKHGWLIVKYKDNSIYPPLPKYLKVDLFRPKGGREKGRDYFRIFEGRYKGKIASVRRNGTQSYLGSCIHKGAAKIHFDIAKKQLWFGENMTLKFLMKLIL</sequence>
<name>A0A4E0QZK2_9GAMM</name>
<proteinExistence type="predicted"/>
<evidence type="ECO:0000313" key="2">
    <source>
        <dbReference type="Proteomes" id="UP000030428"/>
    </source>
</evidence>